<evidence type="ECO:0000256" key="4">
    <source>
        <dbReference type="ARBA" id="ARBA00022519"/>
    </source>
</evidence>
<comment type="similarity">
    <text evidence="8">Belongs to the TRAP transporter small permease family.</text>
</comment>
<keyword evidence="2" id="KW-0813">Transport</keyword>
<dbReference type="InterPro" id="IPR055348">
    <property type="entry name" value="DctQ"/>
</dbReference>
<name>A0ABS8HVG7_9FIRM</name>
<evidence type="ECO:0000256" key="8">
    <source>
        <dbReference type="ARBA" id="ARBA00038436"/>
    </source>
</evidence>
<feature type="transmembrane region" description="Helical" evidence="9">
    <location>
        <begin position="101"/>
        <end position="121"/>
    </location>
</feature>
<feature type="transmembrane region" description="Helical" evidence="9">
    <location>
        <begin position="141"/>
        <end position="164"/>
    </location>
</feature>
<comment type="caution">
    <text evidence="11">The sequence shown here is derived from an EMBL/GenBank/DDBJ whole genome shotgun (WGS) entry which is preliminary data.</text>
</comment>
<keyword evidence="4" id="KW-0997">Cell inner membrane</keyword>
<evidence type="ECO:0000313" key="11">
    <source>
        <dbReference type="EMBL" id="MCC5465939.1"/>
    </source>
</evidence>
<proteinExistence type="inferred from homology"/>
<evidence type="ECO:0000259" key="10">
    <source>
        <dbReference type="Pfam" id="PF04290"/>
    </source>
</evidence>
<dbReference type="PANTHER" id="PTHR35011:SF2">
    <property type="entry name" value="2,3-DIKETO-L-GULONATE TRAP TRANSPORTER SMALL PERMEASE PROTEIN YIAM"/>
    <property type="match status" value="1"/>
</dbReference>
<evidence type="ECO:0000256" key="3">
    <source>
        <dbReference type="ARBA" id="ARBA00022475"/>
    </source>
</evidence>
<evidence type="ECO:0000256" key="7">
    <source>
        <dbReference type="ARBA" id="ARBA00023136"/>
    </source>
</evidence>
<comment type="subcellular location">
    <subcellularLocation>
        <location evidence="1">Cell inner membrane</location>
        <topology evidence="1">Multi-pass membrane protein</topology>
    </subcellularLocation>
</comment>
<protein>
    <submittedName>
        <fullName evidence="11">TRAP transporter small permease</fullName>
    </submittedName>
</protein>
<dbReference type="Pfam" id="PF04290">
    <property type="entry name" value="DctQ"/>
    <property type="match status" value="1"/>
</dbReference>
<evidence type="ECO:0000313" key="12">
    <source>
        <dbReference type="Proteomes" id="UP001165492"/>
    </source>
</evidence>
<keyword evidence="5 9" id="KW-0812">Transmembrane</keyword>
<keyword evidence="6 9" id="KW-1133">Transmembrane helix</keyword>
<reference evidence="11" key="1">
    <citation type="submission" date="2021-11" db="EMBL/GenBank/DDBJ databases">
        <title>Description of a new species Pelosinus isolated from the bottom sediments of Lake Baikal.</title>
        <authorList>
            <person name="Zakharyuk A."/>
        </authorList>
    </citation>
    <scope>NUCLEOTIDE SEQUENCE</scope>
    <source>
        <strain evidence="11">Bkl1</strain>
    </source>
</reference>
<sequence>MADSKEPAQIQKNGVKWISSLLLSIDKAFEELSKIMLLIMIVIVCFQVFVRKLFSYTPTWSLDITIFLLIWFSFLGIAMGFRERIHLAFTSIQFSEKSNFYIEKLISIFEIVFSLILIVYGTKLMINDFGQTIPTMGNLPIAYRTLAIPVSGVLILFYGIFQFFGVDLKRHKGLGGH</sequence>
<evidence type="ECO:0000256" key="5">
    <source>
        <dbReference type="ARBA" id="ARBA00022692"/>
    </source>
</evidence>
<evidence type="ECO:0000256" key="2">
    <source>
        <dbReference type="ARBA" id="ARBA00022448"/>
    </source>
</evidence>
<dbReference type="Proteomes" id="UP001165492">
    <property type="component" value="Unassembled WGS sequence"/>
</dbReference>
<dbReference type="EMBL" id="JAJHJB010000013">
    <property type="protein sequence ID" value="MCC5465939.1"/>
    <property type="molecule type" value="Genomic_DNA"/>
</dbReference>
<gene>
    <name evidence="11" type="ORF">LMF89_11285</name>
</gene>
<keyword evidence="7 9" id="KW-0472">Membrane</keyword>
<dbReference type="PANTHER" id="PTHR35011">
    <property type="entry name" value="2,3-DIKETO-L-GULONATE TRAP TRANSPORTER SMALL PERMEASE PROTEIN YIAM"/>
    <property type="match status" value="1"/>
</dbReference>
<evidence type="ECO:0000256" key="6">
    <source>
        <dbReference type="ARBA" id="ARBA00022989"/>
    </source>
</evidence>
<feature type="transmembrane region" description="Helical" evidence="9">
    <location>
        <begin position="35"/>
        <end position="54"/>
    </location>
</feature>
<dbReference type="RefSeq" id="WP_229535142.1">
    <property type="nucleotide sequence ID" value="NZ_JAJHJB010000013.1"/>
</dbReference>
<feature type="transmembrane region" description="Helical" evidence="9">
    <location>
        <begin position="60"/>
        <end position="81"/>
    </location>
</feature>
<evidence type="ECO:0000256" key="1">
    <source>
        <dbReference type="ARBA" id="ARBA00004429"/>
    </source>
</evidence>
<keyword evidence="3" id="KW-1003">Cell membrane</keyword>
<dbReference type="InterPro" id="IPR007387">
    <property type="entry name" value="TRAP_DctQ"/>
</dbReference>
<keyword evidence="12" id="KW-1185">Reference proteome</keyword>
<evidence type="ECO:0000256" key="9">
    <source>
        <dbReference type="SAM" id="Phobius"/>
    </source>
</evidence>
<feature type="domain" description="Tripartite ATP-independent periplasmic transporters DctQ component" evidence="10">
    <location>
        <begin position="40"/>
        <end position="164"/>
    </location>
</feature>
<organism evidence="11 12">
    <name type="scientific">Pelosinus baikalensis</name>
    <dbReference type="NCBI Taxonomy" id="2892015"/>
    <lineage>
        <taxon>Bacteria</taxon>
        <taxon>Bacillati</taxon>
        <taxon>Bacillota</taxon>
        <taxon>Negativicutes</taxon>
        <taxon>Selenomonadales</taxon>
        <taxon>Sporomusaceae</taxon>
        <taxon>Pelosinus</taxon>
    </lineage>
</organism>
<accession>A0ABS8HVG7</accession>